<name>A0AA40KDV9_9HYME</name>
<feature type="transmembrane region" description="Helical" evidence="1">
    <location>
        <begin position="93"/>
        <end position="114"/>
    </location>
</feature>
<sequence>MGTPSEPTILSLFRGKGRTPTEFSVIFSNRSFYIHDVSLSTKPIANKPRYRMENIPDLLVLHTVPPMHIKIKTILFTQCDMSWSQRSQVTFTIVKLIFLYTGPLIFMSVAYWQIVKVLWRSDIPGHNCKTND</sequence>
<dbReference type="SUPFAM" id="SSF81321">
    <property type="entry name" value="Family A G protein-coupled receptor-like"/>
    <property type="match status" value="1"/>
</dbReference>
<protein>
    <submittedName>
        <fullName evidence="2">Uncharacterized protein</fullName>
    </submittedName>
</protein>
<accession>A0AA40KDV9</accession>
<reference evidence="2" key="1">
    <citation type="submission" date="2021-10" db="EMBL/GenBank/DDBJ databases">
        <title>Melipona bicolor Genome sequencing and assembly.</title>
        <authorList>
            <person name="Araujo N.S."/>
            <person name="Arias M.C."/>
        </authorList>
    </citation>
    <scope>NUCLEOTIDE SEQUENCE</scope>
    <source>
        <strain evidence="2">USP_2M_L1-L4_2017</strain>
        <tissue evidence="2">Whole body</tissue>
    </source>
</reference>
<keyword evidence="1" id="KW-0472">Membrane</keyword>
<dbReference type="Proteomes" id="UP001177670">
    <property type="component" value="Unassembled WGS sequence"/>
</dbReference>
<evidence type="ECO:0000313" key="3">
    <source>
        <dbReference type="Proteomes" id="UP001177670"/>
    </source>
</evidence>
<dbReference type="EMBL" id="JAHYIQ010000062">
    <property type="protein sequence ID" value="KAK1116783.1"/>
    <property type="molecule type" value="Genomic_DNA"/>
</dbReference>
<comment type="caution">
    <text evidence="2">The sequence shown here is derived from an EMBL/GenBank/DDBJ whole genome shotgun (WGS) entry which is preliminary data.</text>
</comment>
<organism evidence="2 3">
    <name type="scientific">Melipona bicolor</name>
    <dbReference type="NCBI Taxonomy" id="60889"/>
    <lineage>
        <taxon>Eukaryota</taxon>
        <taxon>Metazoa</taxon>
        <taxon>Ecdysozoa</taxon>
        <taxon>Arthropoda</taxon>
        <taxon>Hexapoda</taxon>
        <taxon>Insecta</taxon>
        <taxon>Pterygota</taxon>
        <taxon>Neoptera</taxon>
        <taxon>Endopterygota</taxon>
        <taxon>Hymenoptera</taxon>
        <taxon>Apocrita</taxon>
        <taxon>Aculeata</taxon>
        <taxon>Apoidea</taxon>
        <taxon>Anthophila</taxon>
        <taxon>Apidae</taxon>
        <taxon>Melipona</taxon>
    </lineage>
</organism>
<gene>
    <name evidence="2" type="ORF">K0M31_018064</name>
</gene>
<keyword evidence="1" id="KW-1133">Transmembrane helix</keyword>
<keyword evidence="3" id="KW-1185">Reference proteome</keyword>
<dbReference type="Gene3D" id="1.20.1070.10">
    <property type="entry name" value="Rhodopsin 7-helix transmembrane proteins"/>
    <property type="match status" value="1"/>
</dbReference>
<proteinExistence type="predicted"/>
<keyword evidence="1" id="KW-0812">Transmembrane</keyword>
<evidence type="ECO:0000313" key="2">
    <source>
        <dbReference type="EMBL" id="KAK1116783.1"/>
    </source>
</evidence>
<dbReference type="AlphaFoldDB" id="A0AA40KDV9"/>
<evidence type="ECO:0000256" key="1">
    <source>
        <dbReference type="SAM" id="Phobius"/>
    </source>
</evidence>